<dbReference type="AlphaFoldDB" id="A0A6N8SF39"/>
<dbReference type="EMBL" id="WUMK01000007">
    <property type="protein sequence ID" value="MXN47193.1"/>
    <property type="molecule type" value="Genomic_DNA"/>
</dbReference>
<gene>
    <name evidence="1" type="ORF">GR138_18510</name>
</gene>
<comment type="caution">
    <text evidence="1">The sequence shown here is derived from an EMBL/GenBank/DDBJ whole genome shotgun (WGS) entry which is preliminary data.</text>
</comment>
<reference evidence="1 2" key="1">
    <citation type="submission" date="2019-12" db="EMBL/GenBank/DDBJ databases">
        <title>Shinella kummerowiae sp. nov., a symbiotic bacterium isolated from root nodules of the herbal legume Kummerowia stipulacea.</title>
        <authorList>
            <person name="Gao J."/>
        </authorList>
    </citation>
    <scope>NUCLEOTIDE SEQUENCE [LARGE SCALE GENOMIC DNA]</scope>
    <source>
        <strain evidence="1 2">CCBAU 25048</strain>
    </source>
</reference>
<evidence type="ECO:0000313" key="1">
    <source>
        <dbReference type="EMBL" id="MXN47193.1"/>
    </source>
</evidence>
<evidence type="ECO:0000313" key="2">
    <source>
        <dbReference type="Proteomes" id="UP000435802"/>
    </source>
</evidence>
<accession>A0A6N8SF39</accession>
<dbReference type="RefSeq" id="WP_160860729.1">
    <property type="nucleotide sequence ID" value="NZ_WUMK01000007.1"/>
</dbReference>
<name>A0A6N8SF39_9HYPH</name>
<keyword evidence="2" id="KW-1185">Reference proteome</keyword>
<dbReference type="Proteomes" id="UP000435802">
    <property type="component" value="Unassembled WGS sequence"/>
</dbReference>
<sequence length="71" mass="8039">MHDSYVKDFFSNIAPTRKDAFGRSIGGRVIGWKRANTGQLGAICVFPHLGGKYLYTVDAQNPMRLRFLHKL</sequence>
<proteinExistence type="predicted"/>
<dbReference type="OrthoDB" id="8421536at2"/>
<organism evidence="1 2">
    <name type="scientific">Shinella kummerowiae</name>
    <dbReference type="NCBI Taxonomy" id="417745"/>
    <lineage>
        <taxon>Bacteria</taxon>
        <taxon>Pseudomonadati</taxon>
        <taxon>Pseudomonadota</taxon>
        <taxon>Alphaproteobacteria</taxon>
        <taxon>Hyphomicrobiales</taxon>
        <taxon>Rhizobiaceae</taxon>
        <taxon>Shinella</taxon>
    </lineage>
</organism>
<protein>
    <submittedName>
        <fullName evidence="1">Uncharacterized protein</fullName>
    </submittedName>
</protein>